<dbReference type="Proteomes" id="UP000236755">
    <property type="component" value="Unassembled WGS sequence"/>
</dbReference>
<sequence length="102" mass="11218">MYRARDRVDNEEWIGRLTRAADGLDLGSDARSNAVDLFLSNVPDEERSKPAVAAASLYAGALIAGEERSQGAVASAMDVTRLSVQNRWKPLLEESGFRPPEW</sequence>
<dbReference type="InterPro" id="IPR013150">
    <property type="entry name" value="TFIIB_cyclin"/>
</dbReference>
<keyword evidence="3" id="KW-1185">Reference proteome</keyword>
<gene>
    <name evidence="2" type="ORF">SAMN04488065_0577</name>
</gene>
<feature type="domain" description="Transcription factor TFIIB cyclin-like" evidence="1">
    <location>
        <begin position="18"/>
        <end position="93"/>
    </location>
</feature>
<dbReference type="EMBL" id="FNQT01000001">
    <property type="protein sequence ID" value="SDZ82235.1"/>
    <property type="molecule type" value="Genomic_DNA"/>
</dbReference>
<protein>
    <recommendedName>
        <fullName evidence="1">Transcription factor TFIIB cyclin-like domain-containing protein</fullName>
    </recommendedName>
</protein>
<dbReference type="Gene3D" id="1.10.472.10">
    <property type="entry name" value="Cyclin-like"/>
    <property type="match status" value="1"/>
</dbReference>
<evidence type="ECO:0000313" key="3">
    <source>
        <dbReference type="Proteomes" id="UP000236755"/>
    </source>
</evidence>
<proteinExistence type="predicted"/>
<reference evidence="2 3" key="1">
    <citation type="submission" date="2016-10" db="EMBL/GenBank/DDBJ databases">
        <authorList>
            <person name="de Groot N.N."/>
        </authorList>
    </citation>
    <scope>NUCLEOTIDE SEQUENCE [LARGE SCALE GENOMIC DNA]</scope>
    <source>
        <strain evidence="2 3">CGMCC 1.8712</strain>
    </source>
</reference>
<dbReference type="SUPFAM" id="SSF47954">
    <property type="entry name" value="Cyclin-like"/>
    <property type="match status" value="1"/>
</dbReference>
<dbReference type="RefSeq" id="WP_092631134.1">
    <property type="nucleotide sequence ID" value="NZ_FNQT01000001.1"/>
</dbReference>
<dbReference type="STRING" id="555874.SAMN04488065_0577"/>
<dbReference type="GO" id="GO:0017025">
    <property type="term" value="F:TBP-class protein binding"/>
    <property type="evidence" value="ECO:0007669"/>
    <property type="project" value="InterPro"/>
</dbReference>
<dbReference type="OrthoDB" id="291244at2157"/>
<accession>A0A1H3W558</accession>
<name>A0A1H3W558_9EURY</name>
<dbReference type="AlphaFoldDB" id="A0A1H3W558"/>
<dbReference type="InterPro" id="IPR036915">
    <property type="entry name" value="Cyclin-like_sf"/>
</dbReference>
<evidence type="ECO:0000259" key="1">
    <source>
        <dbReference type="Pfam" id="PF00382"/>
    </source>
</evidence>
<evidence type="ECO:0000313" key="2">
    <source>
        <dbReference type="EMBL" id="SDZ82235.1"/>
    </source>
</evidence>
<organism evidence="2 3">
    <name type="scientific">Haloplanus vescus</name>
    <dbReference type="NCBI Taxonomy" id="555874"/>
    <lineage>
        <taxon>Archaea</taxon>
        <taxon>Methanobacteriati</taxon>
        <taxon>Methanobacteriota</taxon>
        <taxon>Stenosarchaea group</taxon>
        <taxon>Halobacteria</taxon>
        <taxon>Halobacteriales</taxon>
        <taxon>Haloferacaceae</taxon>
        <taxon>Haloplanus</taxon>
    </lineage>
</organism>
<dbReference type="Pfam" id="PF00382">
    <property type="entry name" value="TFIIB"/>
    <property type="match status" value="1"/>
</dbReference>